<proteinExistence type="predicted"/>
<dbReference type="VEuPathDB" id="FungiDB:FUN_014313"/>
<accession>A0A2I1H435</accession>
<dbReference type="VEuPathDB" id="FungiDB:RhiirA1_476284"/>
<evidence type="ECO:0000313" key="5">
    <source>
        <dbReference type="EMBL" id="PKY53633.1"/>
    </source>
</evidence>
<evidence type="ECO:0000256" key="2">
    <source>
        <dbReference type="SAM" id="Coils"/>
    </source>
</evidence>
<keyword evidence="1" id="KW-0479">Metal-binding</keyword>
<feature type="region of interest" description="Disordered" evidence="3">
    <location>
        <begin position="790"/>
        <end position="823"/>
    </location>
</feature>
<keyword evidence="2" id="KW-0175">Coiled coil</keyword>
<keyword evidence="1" id="KW-0862">Zinc</keyword>
<sequence length="1024" mass="117768">MAFQRSHPRQRRTCEEYKAELEEENYHLHSELQTEVDLNRQNESRINQLKRDYSRCEQEIQVLNREIERLENASKEEIVELKSEISSLKSQLYQARKDVRNKEKYISDLEKRLVESEEQVERLRCRIRAISSRKNTPERGNSPDLYNPNINLEMATITELANAIDGFLDNTADRVIMSDQIKRATRQIRRKEQNLHQDLIREQRRRYDAEAIRDNEIIRRQNAEGVEQMAIADLHQLRTNGRNQVNRMLDRIARKQTRIGVLVQERFALQLLYQRNAHHLQRSRGDIGLLEYNRDRLYERYEKWKNKTQAERQNILILQAQILALQNNPPNQINMAGEHPYFDWDDNIPDFLAQLRLDLQRRGIDPADNVGGPPTGRDQAIGVLRGCMRGRTLEWFDEEITTKQNWELVNLTDGTGQANLVAVNGRTALQIGADGLNEALGQPGNAIVKLRAVEGPWDEDWRIAGGRPSNLAVNAPNAGNGTTVVVPGIRFGQAIWWLKTHFPTVEEELRDMMYGTITKGDMTIDELYRKIERIGRRANYRPEELRRKFLDALPLPWLEKAEDIGEHLPLKELAKKLYEIELRRIARYKRDRIPDPLVSNRASRQIYDEPSPVSAPQQQGISLEDMQKAIQNALAQQKTENQALVKKVTELQSQMTQQQAQVSAPQTVEPVRQPKGPPTSLKTEEGLKNYYVAEYLKEVGLLNKEDLDSDYPVKPFQRPRPQRNNMSARIDRVEDGINETRDAVNQLTSQFQKLNIRKCDICGETGHSKGSCPNRQIARSNFNRSYFKPITPINFQNTPPGSDNEGDGYDEENNMWTGYDPPPETYDQLLPKLSPVMRKMCLSRKAQEEKSKKDEWFSSLQYLNASINDLPISESFLDNGSEFDGFNLATAEELGWKVDKPSKFAVKGNSEHISEALGWYTNVAVTLKDMKGNPIITIVGNYACVDNGEPKPMLWLGTTGIRKVKGISDPTKNQFRIEDHGKTYIIPTFSKAPVVKDPPKEEQDQTSTNSSNLIDEKNLKKSEL</sequence>
<dbReference type="VEuPathDB" id="FungiDB:FUN_013401"/>
<comment type="caution">
    <text evidence="5">The sequence shown here is derived from an EMBL/GenBank/DDBJ whole genome shotgun (WGS) entry which is preliminary data.</text>
</comment>
<feature type="coiled-coil region" evidence="2">
    <location>
        <begin position="730"/>
        <end position="757"/>
    </location>
</feature>
<feature type="coiled-coil region" evidence="2">
    <location>
        <begin position="39"/>
        <end position="133"/>
    </location>
</feature>
<gene>
    <name evidence="5" type="ORF">RhiirA4_471969</name>
</gene>
<dbReference type="GO" id="GO:0008270">
    <property type="term" value="F:zinc ion binding"/>
    <property type="evidence" value="ECO:0007669"/>
    <property type="project" value="UniProtKB-KW"/>
</dbReference>
<name>A0A2I1H435_9GLOM</name>
<dbReference type="VEuPathDB" id="FungiDB:RhiirFUN_001201"/>
<dbReference type="VEuPathDB" id="FungiDB:RhiirFUN_022071"/>
<evidence type="ECO:0000256" key="1">
    <source>
        <dbReference type="PROSITE-ProRule" id="PRU00047"/>
    </source>
</evidence>
<feature type="region of interest" description="Disordered" evidence="3">
    <location>
        <begin position="992"/>
        <end position="1024"/>
    </location>
</feature>
<evidence type="ECO:0000256" key="3">
    <source>
        <dbReference type="SAM" id="MobiDB-lite"/>
    </source>
</evidence>
<dbReference type="GO" id="GO:0003676">
    <property type="term" value="F:nucleic acid binding"/>
    <property type="evidence" value="ECO:0007669"/>
    <property type="project" value="InterPro"/>
</dbReference>
<dbReference type="EMBL" id="LLXI01001430">
    <property type="protein sequence ID" value="PKY53633.1"/>
    <property type="molecule type" value="Genomic_DNA"/>
</dbReference>
<dbReference type="VEuPathDB" id="FungiDB:RhiirA1_492027"/>
<dbReference type="PROSITE" id="PS50158">
    <property type="entry name" value="ZF_CCHC"/>
    <property type="match status" value="1"/>
</dbReference>
<dbReference type="InterPro" id="IPR001878">
    <property type="entry name" value="Znf_CCHC"/>
</dbReference>
<feature type="domain" description="CCHC-type" evidence="4">
    <location>
        <begin position="757"/>
        <end position="774"/>
    </location>
</feature>
<dbReference type="VEuPathDB" id="FungiDB:RhiirA1_478704"/>
<dbReference type="AlphaFoldDB" id="A0A2I1H435"/>
<feature type="compositionally biased region" description="Basic and acidic residues" evidence="3">
    <location>
        <begin position="1014"/>
        <end position="1024"/>
    </location>
</feature>
<dbReference type="GO" id="GO:0005200">
    <property type="term" value="F:structural constituent of cytoskeleton"/>
    <property type="evidence" value="ECO:0007669"/>
    <property type="project" value="TreeGrafter"/>
</dbReference>
<evidence type="ECO:0000259" key="4">
    <source>
        <dbReference type="PROSITE" id="PS50158"/>
    </source>
</evidence>
<dbReference type="VEuPathDB" id="FungiDB:FUN_019362"/>
<dbReference type="PANTHER" id="PTHR47357">
    <property type="entry name" value="COP1-INTERACTIVE PROTEIN 1"/>
    <property type="match status" value="1"/>
</dbReference>
<dbReference type="GO" id="GO:0005856">
    <property type="term" value="C:cytoskeleton"/>
    <property type="evidence" value="ECO:0007669"/>
    <property type="project" value="TreeGrafter"/>
</dbReference>
<keyword evidence="1" id="KW-0863">Zinc-finger</keyword>
<keyword evidence="6" id="KW-1185">Reference proteome</keyword>
<organism evidence="5 6">
    <name type="scientific">Rhizophagus irregularis</name>
    <dbReference type="NCBI Taxonomy" id="588596"/>
    <lineage>
        <taxon>Eukaryota</taxon>
        <taxon>Fungi</taxon>
        <taxon>Fungi incertae sedis</taxon>
        <taxon>Mucoromycota</taxon>
        <taxon>Glomeromycotina</taxon>
        <taxon>Glomeromycetes</taxon>
        <taxon>Glomerales</taxon>
        <taxon>Glomeraceae</taxon>
        <taxon>Rhizophagus</taxon>
    </lineage>
</organism>
<feature type="compositionally biased region" description="Acidic residues" evidence="3">
    <location>
        <begin position="804"/>
        <end position="813"/>
    </location>
</feature>
<evidence type="ECO:0000313" key="6">
    <source>
        <dbReference type="Proteomes" id="UP000234323"/>
    </source>
</evidence>
<dbReference type="PANTHER" id="PTHR47357:SF1">
    <property type="entry name" value="SPINDLE POLE BODY COMPONENT 110"/>
    <property type="match status" value="1"/>
</dbReference>
<dbReference type="Proteomes" id="UP000234323">
    <property type="component" value="Unassembled WGS sequence"/>
</dbReference>
<dbReference type="Gene3D" id="1.20.58.130">
    <property type="match status" value="1"/>
</dbReference>
<protein>
    <recommendedName>
        <fullName evidence="4">CCHC-type domain-containing protein</fullName>
    </recommendedName>
</protein>
<reference evidence="5 6" key="1">
    <citation type="submission" date="2015-10" db="EMBL/GenBank/DDBJ databases">
        <title>Genome analyses suggest a sexual origin of heterokaryosis in a supposedly ancient asexual fungus.</title>
        <authorList>
            <person name="Ropars J."/>
            <person name="Sedzielewska K."/>
            <person name="Noel J."/>
            <person name="Charron P."/>
            <person name="Farinelli L."/>
            <person name="Marton T."/>
            <person name="Kruger M."/>
            <person name="Pelin A."/>
            <person name="Brachmann A."/>
            <person name="Corradi N."/>
        </authorList>
    </citation>
    <scope>NUCLEOTIDE SEQUENCE [LARGE SCALE GENOMIC DNA]</scope>
    <source>
        <strain evidence="5 6">A4</strain>
    </source>
</reference>
<feature type="region of interest" description="Disordered" evidence="3">
    <location>
        <begin position="601"/>
        <end position="620"/>
    </location>
</feature>
<feature type="region of interest" description="Disordered" evidence="3">
    <location>
        <begin position="660"/>
        <end position="683"/>
    </location>
</feature>